<reference evidence="7" key="1">
    <citation type="submission" date="2021-03" db="EMBL/GenBank/DDBJ databases">
        <title>Whole genome shotgun sequence of Actinoplanes consettensis NBRC 14913.</title>
        <authorList>
            <person name="Komaki H."/>
            <person name="Tamura T."/>
        </authorList>
    </citation>
    <scope>NUCLEOTIDE SEQUENCE</scope>
    <source>
        <strain evidence="7">NBRC 14913</strain>
    </source>
</reference>
<dbReference type="GO" id="GO:0000160">
    <property type="term" value="P:phosphorelay signal transduction system"/>
    <property type="evidence" value="ECO:0007669"/>
    <property type="project" value="InterPro"/>
</dbReference>
<keyword evidence="2" id="KW-0805">Transcription regulation</keyword>
<dbReference type="EMBL" id="BOQP01000002">
    <property type="protein sequence ID" value="GIM66713.1"/>
    <property type="molecule type" value="Genomic_DNA"/>
</dbReference>
<dbReference type="CDD" id="cd00383">
    <property type="entry name" value="trans_reg_C"/>
    <property type="match status" value="1"/>
</dbReference>
<comment type="caution">
    <text evidence="7">The sequence shown here is derived from an EMBL/GenBank/DDBJ whole genome shotgun (WGS) entry which is preliminary data.</text>
</comment>
<dbReference type="GO" id="GO:0003677">
    <property type="term" value="F:DNA binding"/>
    <property type="evidence" value="ECO:0007669"/>
    <property type="project" value="UniProtKB-UniRule"/>
</dbReference>
<dbReference type="SUPFAM" id="SSF52540">
    <property type="entry name" value="P-loop containing nucleoside triphosphate hydrolases"/>
    <property type="match status" value="1"/>
</dbReference>
<dbReference type="Pfam" id="PF03704">
    <property type="entry name" value="BTAD"/>
    <property type="match status" value="1"/>
</dbReference>
<evidence type="ECO:0000313" key="8">
    <source>
        <dbReference type="Proteomes" id="UP000680865"/>
    </source>
</evidence>
<dbReference type="InterPro" id="IPR036388">
    <property type="entry name" value="WH-like_DNA-bd_sf"/>
</dbReference>
<dbReference type="InterPro" id="IPR042197">
    <property type="entry name" value="Apaf_helical"/>
</dbReference>
<dbReference type="InterPro" id="IPR019734">
    <property type="entry name" value="TPR_rpt"/>
</dbReference>
<dbReference type="GO" id="GO:0006355">
    <property type="term" value="P:regulation of DNA-templated transcription"/>
    <property type="evidence" value="ECO:0007669"/>
    <property type="project" value="InterPro"/>
</dbReference>
<dbReference type="InterPro" id="IPR001867">
    <property type="entry name" value="OmpR/PhoB-type_DNA-bd"/>
</dbReference>
<evidence type="ECO:0000256" key="5">
    <source>
        <dbReference type="PROSITE-ProRule" id="PRU01091"/>
    </source>
</evidence>
<dbReference type="Proteomes" id="UP000680865">
    <property type="component" value="Unassembled WGS sequence"/>
</dbReference>
<gene>
    <name evidence="7" type="ORF">Aco04nite_03120</name>
</gene>
<evidence type="ECO:0000256" key="2">
    <source>
        <dbReference type="ARBA" id="ARBA00023015"/>
    </source>
</evidence>
<feature type="domain" description="OmpR/PhoB-type" evidence="6">
    <location>
        <begin position="1"/>
        <end position="89"/>
    </location>
</feature>
<dbReference type="InterPro" id="IPR016032">
    <property type="entry name" value="Sig_transdc_resp-reg_C-effctor"/>
</dbReference>
<dbReference type="Pfam" id="PF13424">
    <property type="entry name" value="TPR_12"/>
    <property type="match status" value="2"/>
</dbReference>
<keyword evidence="8" id="KW-1185">Reference proteome</keyword>
<dbReference type="Gene3D" id="1.25.40.10">
    <property type="entry name" value="Tetratricopeptide repeat domain"/>
    <property type="match status" value="3"/>
</dbReference>
<evidence type="ECO:0000256" key="4">
    <source>
        <dbReference type="ARBA" id="ARBA00023163"/>
    </source>
</evidence>
<dbReference type="InterPro" id="IPR051677">
    <property type="entry name" value="AfsR-DnrI-RedD_regulator"/>
</dbReference>
<evidence type="ECO:0000256" key="1">
    <source>
        <dbReference type="ARBA" id="ARBA00005820"/>
    </source>
</evidence>
<dbReference type="SMART" id="SM01043">
    <property type="entry name" value="BTAD"/>
    <property type="match status" value="1"/>
</dbReference>
<dbReference type="PANTHER" id="PTHR35807">
    <property type="entry name" value="TRANSCRIPTIONAL REGULATOR REDD-RELATED"/>
    <property type="match status" value="1"/>
</dbReference>
<organism evidence="7 8">
    <name type="scientific">Winogradskya consettensis</name>
    <dbReference type="NCBI Taxonomy" id="113560"/>
    <lineage>
        <taxon>Bacteria</taxon>
        <taxon>Bacillati</taxon>
        <taxon>Actinomycetota</taxon>
        <taxon>Actinomycetes</taxon>
        <taxon>Micromonosporales</taxon>
        <taxon>Micromonosporaceae</taxon>
        <taxon>Winogradskya</taxon>
    </lineage>
</organism>
<dbReference type="Gene3D" id="3.40.50.300">
    <property type="entry name" value="P-loop containing nucleotide triphosphate hydrolases"/>
    <property type="match status" value="1"/>
</dbReference>
<sequence>MRFGILGPLVVTDDAREVAITAGRDRTVLALLLLQPGRIVGVEELIDAVWGDDPPVTARGQLQTCVSRLRRALPWDVIRTDPAGYGIAVSPDDLDAGLFTRLTTRAGTDPERYRQALALWRGPALAGIEARAVRRLAAVLDEQRGNAVEEWIDLELTAGRERELVAELTGLVEAYPLRERLRAQLMLALHRLGRRAEALAEYRRARQILQERLGIQPGPELQDLHRRVLTGADEPAPGQAGGKTVRSLPRTVGDFTGRDETVDRLVGAAAQTTLLTVDGMAGSGKTTLALRVAELLADAYPDAQLFLDLQGHSEGRPLDPAAAVLALLRQLGVEMDRVPPGLDAQAGLWRSELARRRALVILDNAASSAQVLPLLPASPSNLVVVTSRRRLLGLDGGHPESLPVLEEAEAVALLGRIVGERVAAEPEAALDLVRRCGCLPLAIRLAGSRLAHRPRWAVHDLVGRLWESALPELAAEDRSVVNAFALSYGQLPEPDQQLFRLLGLHPADRFGAVSVAALAGLSLTRAQEVLDDLVDVNLIEEPAPNVYRLHDLVRQYAVQLAETIAPERRTAALAQLIGLHLEASTELNRRIELGVGFTGGPQPRDRPELVARAVDDPGWMEDQRPALLALIRAAAQIGAITDGWMLARVTWRFLYERNYHDDMIAVQELGLAMAREDGDERGIATLNNSLASGYYRAGQYAQAVERLTETLTHEVRLGNATGEARARYNLGGVLQRMGRPHEALAEIQRAYDLMRARQDLFGLARCNSGLAATRLLLGRWPEALRSARHTLQAAVETGDRALAASSLVAISEARLGLGQTAQVERVLMSVLWFSRTIGFASARPEALHLLGLVELQRDRPQAATEWFLAALDDARGSGDWLTVAHAEIGLGRAAWAQGDTEVAVQRLGQALTTSRRIRAELEEGRALQWLGACTAASDPEAARRYLWRALAIFDRMGVPGRGEVERVLAGLDR</sequence>
<dbReference type="InterPro" id="IPR005158">
    <property type="entry name" value="BTAD"/>
</dbReference>
<dbReference type="Gene3D" id="1.10.8.430">
    <property type="entry name" value="Helical domain of apoptotic protease-activating factors"/>
    <property type="match status" value="1"/>
</dbReference>
<evidence type="ECO:0000313" key="7">
    <source>
        <dbReference type="EMBL" id="GIM66713.1"/>
    </source>
</evidence>
<dbReference type="AlphaFoldDB" id="A0A919VRI4"/>
<comment type="similarity">
    <text evidence="1">Belongs to the AfsR/DnrI/RedD regulatory family.</text>
</comment>
<dbReference type="PANTHER" id="PTHR35807:SF1">
    <property type="entry name" value="TRANSCRIPTIONAL REGULATOR REDD"/>
    <property type="match status" value="1"/>
</dbReference>
<accession>A0A919VRI4</accession>
<dbReference type="SMART" id="SM00862">
    <property type="entry name" value="Trans_reg_C"/>
    <property type="match status" value="1"/>
</dbReference>
<dbReference type="InterPro" id="IPR011990">
    <property type="entry name" value="TPR-like_helical_dom_sf"/>
</dbReference>
<evidence type="ECO:0000256" key="3">
    <source>
        <dbReference type="ARBA" id="ARBA00023125"/>
    </source>
</evidence>
<dbReference type="SMART" id="SM00028">
    <property type="entry name" value="TPR"/>
    <property type="match status" value="6"/>
</dbReference>
<protein>
    <submittedName>
        <fullName evidence="7">SARP family transcriptional regulator</fullName>
    </submittedName>
</protein>
<dbReference type="PRINTS" id="PR00364">
    <property type="entry name" value="DISEASERSIST"/>
</dbReference>
<dbReference type="CDD" id="cd15831">
    <property type="entry name" value="BTAD"/>
    <property type="match status" value="1"/>
</dbReference>
<feature type="DNA-binding region" description="OmpR/PhoB-type" evidence="5">
    <location>
        <begin position="1"/>
        <end position="89"/>
    </location>
</feature>
<dbReference type="InterPro" id="IPR027417">
    <property type="entry name" value="P-loop_NTPase"/>
</dbReference>
<proteinExistence type="inferred from homology"/>
<keyword evidence="4" id="KW-0804">Transcription</keyword>
<dbReference type="Pfam" id="PF00486">
    <property type="entry name" value="Trans_reg_C"/>
    <property type="match status" value="1"/>
</dbReference>
<name>A0A919VRI4_9ACTN</name>
<evidence type="ECO:0000259" key="6">
    <source>
        <dbReference type="PROSITE" id="PS51755"/>
    </source>
</evidence>
<keyword evidence="3 5" id="KW-0238">DNA-binding</keyword>
<dbReference type="SUPFAM" id="SSF46894">
    <property type="entry name" value="C-terminal effector domain of the bipartite response regulators"/>
    <property type="match status" value="1"/>
</dbReference>
<dbReference type="GO" id="GO:0043531">
    <property type="term" value="F:ADP binding"/>
    <property type="evidence" value="ECO:0007669"/>
    <property type="project" value="InterPro"/>
</dbReference>
<dbReference type="Gene3D" id="1.10.10.10">
    <property type="entry name" value="Winged helix-like DNA-binding domain superfamily/Winged helix DNA-binding domain"/>
    <property type="match status" value="2"/>
</dbReference>
<dbReference type="SUPFAM" id="SSF48452">
    <property type="entry name" value="TPR-like"/>
    <property type="match status" value="3"/>
</dbReference>
<dbReference type="PROSITE" id="PS51755">
    <property type="entry name" value="OMPR_PHOB"/>
    <property type="match status" value="1"/>
</dbReference>